<comment type="caution">
    <text evidence="4">The sequence shown here is derived from an EMBL/GenBank/DDBJ whole genome shotgun (WGS) entry which is preliminary data.</text>
</comment>
<reference evidence="4 5" key="1">
    <citation type="submission" date="2020-12" db="EMBL/GenBank/DDBJ databases">
        <title>Metabolic potential, ecology and presence of endohyphal bacteria is reflected in genomic diversity of Mucoromycotina.</title>
        <authorList>
            <person name="Muszewska A."/>
            <person name="Okrasinska A."/>
            <person name="Steczkiewicz K."/>
            <person name="Drgas O."/>
            <person name="Orlowska M."/>
            <person name="Perlinska-Lenart U."/>
            <person name="Aleksandrzak-Piekarczyk T."/>
            <person name="Szatraj K."/>
            <person name="Zielenkiewicz U."/>
            <person name="Pilsyk S."/>
            <person name="Malc E."/>
            <person name="Mieczkowski P."/>
            <person name="Kruszewska J.S."/>
            <person name="Biernat P."/>
            <person name="Pawlowska J."/>
        </authorList>
    </citation>
    <scope>NUCLEOTIDE SEQUENCE [LARGE SCALE GENOMIC DNA]</scope>
    <source>
        <strain evidence="4 5">CBS 142.35</strain>
    </source>
</reference>
<feature type="region of interest" description="Disordered" evidence="2">
    <location>
        <begin position="1"/>
        <end position="87"/>
    </location>
</feature>
<feature type="compositionally biased region" description="Basic and acidic residues" evidence="2">
    <location>
        <begin position="55"/>
        <end position="69"/>
    </location>
</feature>
<evidence type="ECO:0000256" key="1">
    <source>
        <dbReference type="ARBA" id="ARBA00022786"/>
    </source>
</evidence>
<dbReference type="GO" id="GO:0019005">
    <property type="term" value="C:SCF ubiquitin ligase complex"/>
    <property type="evidence" value="ECO:0007669"/>
    <property type="project" value="TreeGrafter"/>
</dbReference>
<dbReference type="CDD" id="cd22089">
    <property type="entry name" value="F-box_FBXO9"/>
    <property type="match status" value="1"/>
</dbReference>
<name>A0A8H7VMP6_9FUNG</name>
<sequence length="454" mass="52556">MDGPTELDEFRKQWKHEVQRTKSVPLPADSPFATPPSSPPLKPSITYNEEFVDVVDDHDNKKKNEKQDINVEEEEEEEGSSSSSSSSAIDMYRLAIDMERIGQLGQDPEIDKTYRQLDLVDQATATLSSTKSGSVSSSHHCDPLVAAATADGSDIRTLLGHPHHEYNSQQLTTFNYTTINGKIIDPLNSLIREFIQQDLTYIPIIDYKSVAIAKLPDEILVQVLGHLVLYSASTMPTFALVCKRFFLATRSPSLWRHACEHIFRAPAMTLDQSRLYQTEFVKTLYNGYWLGMFIERPRLRYDGVYISVCQYIRPGRSDTNAWTQPVHLVTYYRYLRFFPDGRIVKYLSTEEPKDVIRLLTPDFSRRQVFHGKFCLDDDNGQVAVEMRDKTRPRDRFNMLLYIKSTSRGRHNKLGWLSYTSKKDNREDTTTYDLNLMRPYFFSVVRSYRKQQFFV</sequence>
<dbReference type="InterPro" id="IPR036047">
    <property type="entry name" value="F-box-like_dom_sf"/>
</dbReference>
<dbReference type="AlphaFoldDB" id="A0A8H7VMP6"/>
<dbReference type="SUPFAM" id="SSF81383">
    <property type="entry name" value="F-box domain"/>
    <property type="match status" value="1"/>
</dbReference>
<proteinExistence type="predicted"/>
<dbReference type="GO" id="GO:0005737">
    <property type="term" value="C:cytoplasm"/>
    <property type="evidence" value="ECO:0007669"/>
    <property type="project" value="TreeGrafter"/>
</dbReference>
<accession>A0A8H7VMP6</accession>
<feature type="compositionally biased region" description="Acidic residues" evidence="2">
    <location>
        <begin position="70"/>
        <end position="79"/>
    </location>
</feature>
<evidence type="ECO:0000313" key="5">
    <source>
        <dbReference type="Proteomes" id="UP000646827"/>
    </source>
</evidence>
<dbReference type="Pfam" id="PF12937">
    <property type="entry name" value="F-box-like"/>
    <property type="match status" value="1"/>
</dbReference>
<protein>
    <recommendedName>
        <fullName evidence="3">F-box domain-containing protein</fullName>
    </recommendedName>
</protein>
<dbReference type="PROSITE" id="PS50181">
    <property type="entry name" value="FBOX"/>
    <property type="match status" value="1"/>
</dbReference>
<keyword evidence="1" id="KW-0833">Ubl conjugation pathway</keyword>
<evidence type="ECO:0000313" key="4">
    <source>
        <dbReference type="EMBL" id="KAG2220269.1"/>
    </source>
</evidence>
<dbReference type="Pfam" id="PF19270">
    <property type="entry name" value="FBO_C"/>
    <property type="match status" value="1"/>
</dbReference>
<keyword evidence="5" id="KW-1185">Reference proteome</keyword>
<feature type="compositionally biased region" description="Pro residues" evidence="2">
    <location>
        <begin position="33"/>
        <end position="42"/>
    </location>
</feature>
<dbReference type="GO" id="GO:0031146">
    <property type="term" value="P:SCF-dependent proteasomal ubiquitin-dependent protein catabolic process"/>
    <property type="evidence" value="ECO:0007669"/>
    <property type="project" value="TreeGrafter"/>
</dbReference>
<feature type="domain" description="F-box" evidence="3">
    <location>
        <begin position="209"/>
        <end position="258"/>
    </location>
</feature>
<evidence type="ECO:0000259" key="3">
    <source>
        <dbReference type="PROSITE" id="PS50181"/>
    </source>
</evidence>
<feature type="compositionally biased region" description="Basic and acidic residues" evidence="2">
    <location>
        <begin position="8"/>
        <end position="20"/>
    </location>
</feature>
<dbReference type="Gene3D" id="1.20.1280.50">
    <property type="match status" value="1"/>
</dbReference>
<evidence type="ECO:0000256" key="2">
    <source>
        <dbReference type="SAM" id="MobiDB-lite"/>
    </source>
</evidence>
<dbReference type="PANTHER" id="PTHR12874:SF9">
    <property type="entry name" value="F-BOX ONLY PROTEIN 48"/>
    <property type="match status" value="1"/>
</dbReference>
<dbReference type="OrthoDB" id="2117972at2759"/>
<gene>
    <name evidence="4" type="ORF">INT45_009884</name>
</gene>
<dbReference type="Proteomes" id="UP000646827">
    <property type="component" value="Unassembled WGS sequence"/>
</dbReference>
<dbReference type="InterPro" id="IPR001810">
    <property type="entry name" value="F-box_dom"/>
</dbReference>
<dbReference type="EMBL" id="JAEPRB010000146">
    <property type="protein sequence ID" value="KAG2220269.1"/>
    <property type="molecule type" value="Genomic_DNA"/>
</dbReference>
<organism evidence="4 5">
    <name type="scientific">Circinella minor</name>
    <dbReference type="NCBI Taxonomy" id="1195481"/>
    <lineage>
        <taxon>Eukaryota</taxon>
        <taxon>Fungi</taxon>
        <taxon>Fungi incertae sedis</taxon>
        <taxon>Mucoromycota</taxon>
        <taxon>Mucoromycotina</taxon>
        <taxon>Mucoromycetes</taxon>
        <taxon>Mucorales</taxon>
        <taxon>Lichtheimiaceae</taxon>
        <taxon>Circinella</taxon>
    </lineage>
</organism>
<dbReference type="PANTHER" id="PTHR12874">
    <property type="entry name" value="F-BOX ONLY PROTEIN 48-RELATED"/>
    <property type="match status" value="1"/>
</dbReference>
<dbReference type="InterPro" id="IPR045464">
    <property type="entry name" value="Hrt3/FBXO9_C"/>
</dbReference>